<evidence type="ECO:0000313" key="1">
    <source>
        <dbReference type="EMBL" id="KAI9911731.1"/>
    </source>
</evidence>
<dbReference type="EMBL" id="CM047584">
    <property type="protein sequence ID" value="KAI9911731.1"/>
    <property type="molecule type" value="Genomic_DNA"/>
</dbReference>
<sequence length="116" mass="13331">MVPSDRVVFVVPSGWERVRDPASGEFYYWNQKTNETTWTRPVQRRVSLKEAREAKAKLDQILKHCGNTQAEKRATENSDGKPSACHLLKRPGASVESPRDCEHKRRHVSIPNPTHR</sequence>
<comment type="caution">
    <text evidence="1">The sequence shown here is derived from an EMBL/GenBank/DDBJ whole genome shotgun (WGS) entry which is preliminary data.</text>
</comment>
<accession>A0ACC0W168</accession>
<dbReference type="Proteomes" id="UP001163321">
    <property type="component" value="Chromosome 5"/>
</dbReference>
<name>A0ACC0W168_9STRA</name>
<proteinExistence type="predicted"/>
<organism evidence="1 2">
    <name type="scientific">Peronosclerospora sorghi</name>
    <dbReference type="NCBI Taxonomy" id="230839"/>
    <lineage>
        <taxon>Eukaryota</taxon>
        <taxon>Sar</taxon>
        <taxon>Stramenopiles</taxon>
        <taxon>Oomycota</taxon>
        <taxon>Peronosporomycetes</taxon>
        <taxon>Peronosporales</taxon>
        <taxon>Peronosporaceae</taxon>
        <taxon>Peronosclerospora</taxon>
    </lineage>
</organism>
<reference evidence="1 2" key="1">
    <citation type="journal article" date="2022" name="bioRxiv">
        <title>The genome of the oomycete Peronosclerospora sorghi, a cosmopolitan pathogen of maize and sorghum, is inflated with dispersed pseudogenes.</title>
        <authorList>
            <person name="Fletcher K."/>
            <person name="Martin F."/>
            <person name="Isakeit T."/>
            <person name="Cavanaugh K."/>
            <person name="Magill C."/>
            <person name="Michelmore R."/>
        </authorList>
    </citation>
    <scope>NUCLEOTIDE SEQUENCE [LARGE SCALE GENOMIC DNA]</scope>
    <source>
        <strain evidence="1">P6</strain>
    </source>
</reference>
<keyword evidence="2" id="KW-1185">Reference proteome</keyword>
<protein>
    <submittedName>
        <fullName evidence="1">Uncharacterized protein</fullName>
    </submittedName>
</protein>
<evidence type="ECO:0000313" key="2">
    <source>
        <dbReference type="Proteomes" id="UP001163321"/>
    </source>
</evidence>
<gene>
    <name evidence="1" type="ORF">PsorP6_009179</name>
</gene>